<feature type="compositionally biased region" description="Basic and acidic residues" evidence="2">
    <location>
        <begin position="1"/>
        <end position="13"/>
    </location>
</feature>
<dbReference type="HOGENOM" id="CLU_1875696_0_0_1"/>
<dbReference type="Proteomes" id="UP000030671">
    <property type="component" value="Unassembled WGS sequence"/>
</dbReference>
<dbReference type="InParanoid" id="W4KIC4"/>
<dbReference type="KEGG" id="hir:HETIRDRAFT_450165"/>
<reference evidence="3 4" key="1">
    <citation type="journal article" date="2012" name="New Phytol.">
        <title>Insight into trade-off between wood decay and parasitism from the genome of a fungal forest pathogen.</title>
        <authorList>
            <person name="Olson A."/>
            <person name="Aerts A."/>
            <person name="Asiegbu F."/>
            <person name="Belbahri L."/>
            <person name="Bouzid O."/>
            <person name="Broberg A."/>
            <person name="Canback B."/>
            <person name="Coutinho P.M."/>
            <person name="Cullen D."/>
            <person name="Dalman K."/>
            <person name="Deflorio G."/>
            <person name="van Diepen L.T."/>
            <person name="Dunand C."/>
            <person name="Duplessis S."/>
            <person name="Durling M."/>
            <person name="Gonthier P."/>
            <person name="Grimwood J."/>
            <person name="Fossdal C.G."/>
            <person name="Hansson D."/>
            <person name="Henrissat B."/>
            <person name="Hietala A."/>
            <person name="Himmelstrand K."/>
            <person name="Hoffmeister D."/>
            <person name="Hogberg N."/>
            <person name="James T.Y."/>
            <person name="Karlsson M."/>
            <person name="Kohler A."/>
            <person name="Kues U."/>
            <person name="Lee Y.H."/>
            <person name="Lin Y.C."/>
            <person name="Lind M."/>
            <person name="Lindquist E."/>
            <person name="Lombard V."/>
            <person name="Lucas S."/>
            <person name="Lunden K."/>
            <person name="Morin E."/>
            <person name="Murat C."/>
            <person name="Park J."/>
            <person name="Raffaello T."/>
            <person name="Rouze P."/>
            <person name="Salamov A."/>
            <person name="Schmutz J."/>
            <person name="Solheim H."/>
            <person name="Stahlberg J."/>
            <person name="Velez H."/>
            <person name="de Vries R.P."/>
            <person name="Wiebenga A."/>
            <person name="Woodward S."/>
            <person name="Yakovlev I."/>
            <person name="Garbelotto M."/>
            <person name="Martin F."/>
            <person name="Grigoriev I.V."/>
            <person name="Stenlid J."/>
        </authorList>
    </citation>
    <scope>NUCLEOTIDE SEQUENCE [LARGE SCALE GENOMIC DNA]</scope>
    <source>
        <strain evidence="3 4">TC 32-1</strain>
    </source>
</reference>
<dbReference type="GeneID" id="20676007"/>
<feature type="region of interest" description="Disordered" evidence="2">
    <location>
        <begin position="1"/>
        <end position="20"/>
    </location>
</feature>
<feature type="coiled-coil region" evidence="1">
    <location>
        <begin position="63"/>
        <end position="90"/>
    </location>
</feature>
<evidence type="ECO:0000256" key="1">
    <source>
        <dbReference type="SAM" id="Coils"/>
    </source>
</evidence>
<gene>
    <name evidence="3" type="ORF">HETIRDRAFT_450165</name>
</gene>
<dbReference type="RefSeq" id="XP_009544420.1">
    <property type="nucleotide sequence ID" value="XM_009546125.1"/>
</dbReference>
<organism evidence="3 4">
    <name type="scientific">Heterobasidion irregulare (strain TC 32-1)</name>
    <dbReference type="NCBI Taxonomy" id="747525"/>
    <lineage>
        <taxon>Eukaryota</taxon>
        <taxon>Fungi</taxon>
        <taxon>Dikarya</taxon>
        <taxon>Basidiomycota</taxon>
        <taxon>Agaricomycotina</taxon>
        <taxon>Agaricomycetes</taxon>
        <taxon>Russulales</taxon>
        <taxon>Bondarzewiaceae</taxon>
        <taxon>Heterobasidion</taxon>
        <taxon>Heterobasidion annosum species complex</taxon>
    </lineage>
</organism>
<keyword evidence="1" id="KW-0175">Coiled coil</keyword>
<evidence type="ECO:0000256" key="2">
    <source>
        <dbReference type="SAM" id="MobiDB-lite"/>
    </source>
</evidence>
<dbReference type="AlphaFoldDB" id="W4KIC4"/>
<proteinExistence type="predicted"/>
<dbReference type="EMBL" id="KI925456">
    <property type="protein sequence ID" value="ETW84791.1"/>
    <property type="molecule type" value="Genomic_DNA"/>
</dbReference>
<accession>W4KIC4</accession>
<evidence type="ECO:0000313" key="4">
    <source>
        <dbReference type="Proteomes" id="UP000030671"/>
    </source>
</evidence>
<protein>
    <submittedName>
        <fullName evidence="3">Uncharacterized protein</fullName>
    </submittedName>
</protein>
<name>W4KIC4_HETIT</name>
<sequence>MLEEDRSRLEEARTPLNKKHEKWERKNNLEWVVLMKMPAISKAKIEERNAEGLKAKVRADKVREMLEWDNRALKSENDALVEENKVLQQANQYWEVERIRADEKCAKTVSTLKRKRMDVIKATQALSSDDDEDIPL</sequence>
<keyword evidence="4" id="KW-1185">Reference proteome</keyword>
<evidence type="ECO:0000313" key="3">
    <source>
        <dbReference type="EMBL" id="ETW84791.1"/>
    </source>
</evidence>